<keyword evidence="1" id="KW-0805">Transcription regulation</keyword>
<dbReference type="InterPro" id="IPR016032">
    <property type="entry name" value="Sig_transdc_resp-reg_C-effctor"/>
</dbReference>
<comment type="caution">
    <text evidence="5">The sequence shown here is derived from an EMBL/GenBank/DDBJ whole genome shotgun (WGS) entry which is preliminary data.</text>
</comment>
<dbReference type="InterPro" id="IPR000792">
    <property type="entry name" value="Tscrpt_reg_LuxR_C"/>
</dbReference>
<dbReference type="InterPro" id="IPR036388">
    <property type="entry name" value="WH-like_DNA-bd_sf"/>
</dbReference>
<reference evidence="5" key="1">
    <citation type="journal article" date="2015" name="Nature">
        <title>Complex archaea that bridge the gap between prokaryotes and eukaryotes.</title>
        <authorList>
            <person name="Spang A."/>
            <person name="Saw J.H."/>
            <person name="Jorgensen S.L."/>
            <person name="Zaremba-Niedzwiedzka K."/>
            <person name="Martijn J."/>
            <person name="Lind A.E."/>
            <person name="van Eijk R."/>
            <person name="Schleper C."/>
            <person name="Guy L."/>
            <person name="Ettema T.J."/>
        </authorList>
    </citation>
    <scope>NUCLEOTIDE SEQUENCE</scope>
</reference>
<gene>
    <name evidence="5" type="ORF">LCGC14_2601080</name>
</gene>
<dbReference type="Gene3D" id="1.10.10.10">
    <property type="entry name" value="Winged helix-like DNA-binding domain superfamily/Winged helix DNA-binding domain"/>
    <property type="match status" value="1"/>
</dbReference>
<evidence type="ECO:0000259" key="4">
    <source>
        <dbReference type="PROSITE" id="PS50043"/>
    </source>
</evidence>
<protein>
    <recommendedName>
        <fullName evidence="4">HTH luxR-type domain-containing protein</fullName>
    </recommendedName>
</protein>
<proteinExistence type="predicted"/>
<dbReference type="PRINTS" id="PR00038">
    <property type="entry name" value="HTHLUXR"/>
</dbReference>
<dbReference type="EMBL" id="LAZR01043919">
    <property type="protein sequence ID" value="KKL05934.1"/>
    <property type="molecule type" value="Genomic_DNA"/>
</dbReference>
<feature type="non-terminal residue" evidence="5">
    <location>
        <position position="1"/>
    </location>
</feature>
<dbReference type="SMART" id="SM00421">
    <property type="entry name" value="HTH_LUXR"/>
    <property type="match status" value="1"/>
</dbReference>
<sequence>SISRRVIEDYVSLRKKSPQELLYSKLSNREREVFQMIAEGKSSKEISEILFVSTSTVKTHRSNIMKKLKMNNISQLVQFAIHLGIVEIQS</sequence>
<evidence type="ECO:0000256" key="2">
    <source>
        <dbReference type="ARBA" id="ARBA00023125"/>
    </source>
</evidence>
<keyword evidence="2" id="KW-0238">DNA-binding</keyword>
<dbReference type="AlphaFoldDB" id="A0A0F9A8N7"/>
<dbReference type="PROSITE" id="PS50043">
    <property type="entry name" value="HTH_LUXR_2"/>
    <property type="match status" value="1"/>
</dbReference>
<dbReference type="SUPFAM" id="SSF46894">
    <property type="entry name" value="C-terminal effector domain of the bipartite response regulators"/>
    <property type="match status" value="1"/>
</dbReference>
<dbReference type="PROSITE" id="PS00622">
    <property type="entry name" value="HTH_LUXR_1"/>
    <property type="match status" value="1"/>
</dbReference>
<keyword evidence="3" id="KW-0804">Transcription</keyword>
<evidence type="ECO:0000313" key="5">
    <source>
        <dbReference type="EMBL" id="KKL05934.1"/>
    </source>
</evidence>
<feature type="domain" description="HTH luxR-type" evidence="4">
    <location>
        <begin position="15"/>
        <end position="84"/>
    </location>
</feature>
<dbReference type="PANTHER" id="PTHR44688">
    <property type="entry name" value="DNA-BINDING TRANSCRIPTIONAL ACTIVATOR DEVR_DOSR"/>
    <property type="match status" value="1"/>
</dbReference>
<name>A0A0F9A8N7_9ZZZZ</name>
<accession>A0A0F9A8N7</accession>
<dbReference type="Pfam" id="PF00196">
    <property type="entry name" value="GerE"/>
    <property type="match status" value="1"/>
</dbReference>
<dbReference type="GO" id="GO:0003677">
    <property type="term" value="F:DNA binding"/>
    <property type="evidence" value="ECO:0007669"/>
    <property type="project" value="UniProtKB-KW"/>
</dbReference>
<dbReference type="GO" id="GO:0006355">
    <property type="term" value="P:regulation of DNA-templated transcription"/>
    <property type="evidence" value="ECO:0007669"/>
    <property type="project" value="InterPro"/>
</dbReference>
<organism evidence="5">
    <name type="scientific">marine sediment metagenome</name>
    <dbReference type="NCBI Taxonomy" id="412755"/>
    <lineage>
        <taxon>unclassified sequences</taxon>
        <taxon>metagenomes</taxon>
        <taxon>ecological metagenomes</taxon>
    </lineage>
</organism>
<evidence type="ECO:0000256" key="3">
    <source>
        <dbReference type="ARBA" id="ARBA00023163"/>
    </source>
</evidence>
<evidence type="ECO:0000256" key="1">
    <source>
        <dbReference type="ARBA" id="ARBA00023015"/>
    </source>
</evidence>
<dbReference type="CDD" id="cd06170">
    <property type="entry name" value="LuxR_C_like"/>
    <property type="match status" value="1"/>
</dbReference>
<dbReference type="PANTHER" id="PTHR44688:SF16">
    <property type="entry name" value="DNA-BINDING TRANSCRIPTIONAL ACTIVATOR DEVR_DOSR"/>
    <property type="match status" value="1"/>
</dbReference>